<dbReference type="AlphaFoldDB" id="A0A645G224"/>
<dbReference type="EMBL" id="VSSQ01068758">
    <property type="protein sequence ID" value="MPN20897.1"/>
    <property type="molecule type" value="Genomic_DNA"/>
</dbReference>
<dbReference type="InterPro" id="IPR002104">
    <property type="entry name" value="Integrase_catalytic"/>
</dbReference>
<dbReference type="InterPro" id="IPR050090">
    <property type="entry name" value="Tyrosine_recombinase_XerCD"/>
</dbReference>
<dbReference type="GO" id="GO:0015074">
    <property type="term" value="P:DNA integration"/>
    <property type="evidence" value="ECO:0007669"/>
    <property type="project" value="InterPro"/>
</dbReference>
<organism evidence="4">
    <name type="scientific">bioreactor metagenome</name>
    <dbReference type="NCBI Taxonomy" id="1076179"/>
    <lineage>
        <taxon>unclassified sequences</taxon>
        <taxon>metagenomes</taxon>
        <taxon>ecological metagenomes</taxon>
    </lineage>
</organism>
<accession>A0A645G224</accession>
<dbReference type="InterPro" id="IPR011010">
    <property type="entry name" value="DNA_brk_join_enz"/>
</dbReference>
<gene>
    <name evidence="4" type="primary">xerD_108</name>
    <name evidence="4" type="ORF">SDC9_168276</name>
</gene>
<proteinExistence type="predicted"/>
<keyword evidence="2" id="KW-0233">DNA recombination</keyword>
<protein>
    <submittedName>
        <fullName evidence="4">Tyrosine recombinase XerD</fullName>
    </submittedName>
</protein>
<evidence type="ECO:0000259" key="3">
    <source>
        <dbReference type="PROSITE" id="PS51898"/>
    </source>
</evidence>
<evidence type="ECO:0000256" key="1">
    <source>
        <dbReference type="ARBA" id="ARBA00023125"/>
    </source>
</evidence>
<dbReference type="PANTHER" id="PTHR30349:SF41">
    <property type="entry name" value="INTEGRASE_RECOMBINASE PROTEIN MJ0367-RELATED"/>
    <property type="match status" value="1"/>
</dbReference>
<dbReference type="PROSITE" id="PS51898">
    <property type="entry name" value="TYR_RECOMBINASE"/>
    <property type="match status" value="1"/>
</dbReference>
<dbReference type="SUPFAM" id="SSF56349">
    <property type="entry name" value="DNA breaking-rejoining enzymes"/>
    <property type="match status" value="1"/>
</dbReference>
<reference evidence="4" key="1">
    <citation type="submission" date="2019-08" db="EMBL/GenBank/DDBJ databases">
        <authorList>
            <person name="Kucharzyk K."/>
            <person name="Murdoch R.W."/>
            <person name="Higgins S."/>
            <person name="Loffler F."/>
        </authorList>
    </citation>
    <scope>NUCLEOTIDE SEQUENCE</scope>
</reference>
<dbReference type="Gene3D" id="1.10.443.10">
    <property type="entry name" value="Intergrase catalytic core"/>
    <property type="match status" value="1"/>
</dbReference>
<feature type="domain" description="Tyr recombinase" evidence="3">
    <location>
        <begin position="1"/>
        <end position="102"/>
    </location>
</feature>
<keyword evidence="1" id="KW-0238">DNA-binding</keyword>
<dbReference type="PANTHER" id="PTHR30349">
    <property type="entry name" value="PHAGE INTEGRASE-RELATED"/>
    <property type="match status" value="1"/>
</dbReference>
<dbReference type="Pfam" id="PF00589">
    <property type="entry name" value="Phage_integrase"/>
    <property type="match status" value="1"/>
</dbReference>
<sequence>MLDFLKEIYEKNNCNIDSYVFSNLRGQRYNPASFSRLYTYSRDSRNLPKVRFHDLRHIHATILYKNGVQAKVIQERLGHSNISTTLDIYTHLFKEDQAQAANIISNNILR</sequence>
<evidence type="ECO:0000313" key="4">
    <source>
        <dbReference type="EMBL" id="MPN20897.1"/>
    </source>
</evidence>
<dbReference type="InterPro" id="IPR013762">
    <property type="entry name" value="Integrase-like_cat_sf"/>
</dbReference>
<name>A0A645G224_9ZZZZ</name>
<dbReference type="GO" id="GO:0003677">
    <property type="term" value="F:DNA binding"/>
    <property type="evidence" value="ECO:0007669"/>
    <property type="project" value="UniProtKB-KW"/>
</dbReference>
<comment type="caution">
    <text evidence="4">The sequence shown here is derived from an EMBL/GenBank/DDBJ whole genome shotgun (WGS) entry which is preliminary data.</text>
</comment>
<evidence type="ECO:0000256" key="2">
    <source>
        <dbReference type="ARBA" id="ARBA00023172"/>
    </source>
</evidence>
<dbReference type="GO" id="GO:0006310">
    <property type="term" value="P:DNA recombination"/>
    <property type="evidence" value="ECO:0007669"/>
    <property type="project" value="UniProtKB-KW"/>
</dbReference>